<dbReference type="Proteomes" id="UP000230423">
    <property type="component" value="Unassembled WGS sequence"/>
</dbReference>
<protein>
    <submittedName>
        <fullName evidence="2">Uncharacterized protein</fullName>
    </submittedName>
</protein>
<dbReference type="AlphaFoldDB" id="A0A2G9UPU6"/>
<sequence>MLSDSDSDSGVIALDNRRNGHRSGASDDVIVLSDNNQSDDEPTRIRGEKGEQIPRQVKVLHRRRVRLHQMTLPGCRQLTAQTGPKSLFVPGSAKNLLPKGPIEVKGENKLLAALWQERRNRCATTGRVPSDEAPTSATSANGVGEEQKVEIVSADRGLEMENEIMDCTVSQNSNDDVEGSTMESDNIPAHPALGREPESSSSGDSIVVVDVPPSLSRAEESTKTHKAEEKRGFNLTHSFLSYPANILSTATGNLENIIEVGDRFSNISGESCNARKASENARSTY</sequence>
<evidence type="ECO:0000313" key="2">
    <source>
        <dbReference type="EMBL" id="PIO72265.1"/>
    </source>
</evidence>
<accession>A0A2G9UPU6</accession>
<organism evidence="2 3">
    <name type="scientific">Teladorsagia circumcincta</name>
    <name type="common">Brown stomach worm</name>
    <name type="synonym">Ostertagia circumcincta</name>
    <dbReference type="NCBI Taxonomy" id="45464"/>
    <lineage>
        <taxon>Eukaryota</taxon>
        <taxon>Metazoa</taxon>
        <taxon>Ecdysozoa</taxon>
        <taxon>Nematoda</taxon>
        <taxon>Chromadorea</taxon>
        <taxon>Rhabditida</taxon>
        <taxon>Rhabditina</taxon>
        <taxon>Rhabditomorpha</taxon>
        <taxon>Strongyloidea</taxon>
        <taxon>Trichostrongylidae</taxon>
        <taxon>Teladorsagia</taxon>
    </lineage>
</organism>
<name>A0A2G9UPU6_TELCI</name>
<keyword evidence="3" id="KW-1185">Reference proteome</keyword>
<feature type="compositionally biased region" description="Basic and acidic residues" evidence="1">
    <location>
        <begin position="41"/>
        <end position="50"/>
    </location>
</feature>
<feature type="region of interest" description="Disordered" evidence="1">
    <location>
        <begin position="171"/>
        <end position="207"/>
    </location>
</feature>
<feature type="region of interest" description="Disordered" evidence="1">
    <location>
        <begin position="125"/>
        <end position="148"/>
    </location>
</feature>
<evidence type="ECO:0000256" key="1">
    <source>
        <dbReference type="SAM" id="MobiDB-lite"/>
    </source>
</evidence>
<reference evidence="2 3" key="1">
    <citation type="submission" date="2015-09" db="EMBL/GenBank/DDBJ databases">
        <title>Draft genome of the parasitic nematode Teladorsagia circumcincta isolate WARC Sus (inbred).</title>
        <authorList>
            <person name="Mitreva M."/>
        </authorList>
    </citation>
    <scope>NUCLEOTIDE SEQUENCE [LARGE SCALE GENOMIC DNA]</scope>
    <source>
        <strain evidence="2 3">S</strain>
    </source>
</reference>
<dbReference type="EMBL" id="KZ345722">
    <property type="protein sequence ID" value="PIO72265.1"/>
    <property type="molecule type" value="Genomic_DNA"/>
</dbReference>
<dbReference type="OrthoDB" id="5875407at2759"/>
<evidence type="ECO:0000313" key="3">
    <source>
        <dbReference type="Proteomes" id="UP000230423"/>
    </source>
</evidence>
<feature type="region of interest" description="Disordered" evidence="1">
    <location>
        <begin position="1"/>
        <end position="50"/>
    </location>
</feature>
<gene>
    <name evidence="2" type="ORF">TELCIR_05816</name>
</gene>
<proteinExistence type="predicted"/>